<accession>A0A1B0CXC7</accession>
<evidence type="ECO:0000256" key="2">
    <source>
        <dbReference type="ARBA" id="ARBA00023180"/>
    </source>
</evidence>
<feature type="signal peptide" evidence="3">
    <location>
        <begin position="1"/>
        <end position="20"/>
    </location>
</feature>
<dbReference type="Pfam" id="PF03227">
    <property type="entry name" value="GILT"/>
    <property type="match status" value="1"/>
</dbReference>
<evidence type="ECO:0000313" key="4">
    <source>
        <dbReference type="EMBL" id="MBC1171940.1"/>
    </source>
</evidence>
<dbReference type="KEGG" id="lll:129797248"/>
<dbReference type="EnsemblMetazoa" id="LLOJ009663-RA">
    <property type="protein sequence ID" value="LLOJ009663-PA"/>
    <property type="gene ID" value="LLOJ009663"/>
</dbReference>
<reference evidence="4" key="2">
    <citation type="journal article" date="2020" name="BMC">
        <title>Leishmania infection induces a limited differential gene expression in the sand fly midgut.</title>
        <authorList>
            <person name="Coutinho-Abreu I.V."/>
            <person name="Serafim T.D."/>
            <person name="Meneses C."/>
            <person name="Kamhawi S."/>
            <person name="Oliveira F."/>
            <person name="Valenzuela J.G."/>
        </authorList>
    </citation>
    <scope>NUCLEOTIDE SEQUENCE</scope>
    <source>
        <strain evidence="4">Jacobina</strain>
        <tissue evidence="4">Midgut</tissue>
    </source>
</reference>
<dbReference type="RefSeq" id="XP_055695599.1">
    <property type="nucleotide sequence ID" value="XM_055839624.1"/>
</dbReference>
<reference evidence="5" key="3">
    <citation type="submission" date="2020-05" db="UniProtKB">
        <authorList>
            <consortium name="EnsemblMetazoa"/>
        </authorList>
    </citation>
    <scope>IDENTIFICATION</scope>
    <source>
        <strain evidence="5">Jacobina</strain>
    </source>
</reference>
<evidence type="ECO:0000313" key="5">
    <source>
        <dbReference type="EnsemblMetazoa" id="LLOJ009663-PA"/>
    </source>
</evidence>
<reference evidence="6" key="1">
    <citation type="submission" date="2012-05" db="EMBL/GenBank/DDBJ databases">
        <title>Whole Genome Assembly of Lutzomyia longipalpis.</title>
        <authorList>
            <person name="Richards S."/>
            <person name="Qu C."/>
            <person name="Dillon R."/>
            <person name="Worley K."/>
            <person name="Scherer S."/>
            <person name="Batterton M."/>
            <person name="Taylor A."/>
            <person name="Hawes A."/>
            <person name="Hernandez B."/>
            <person name="Kovar C."/>
            <person name="Mandapat C."/>
            <person name="Pham C."/>
            <person name="Qu C."/>
            <person name="Jing C."/>
            <person name="Bess C."/>
            <person name="Bandaranaike D."/>
            <person name="Ngo D."/>
            <person name="Ongeri F."/>
            <person name="Arias F."/>
            <person name="Lara F."/>
            <person name="Weissenberger G."/>
            <person name="Kamau G."/>
            <person name="Han H."/>
            <person name="Shen H."/>
            <person name="Dinh H."/>
            <person name="Khalil I."/>
            <person name="Jones J."/>
            <person name="Shafer J."/>
            <person name="Jayaseelan J."/>
            <person name="Quiroz J."/>
            <person name="Blankenburg K."/>
            <person name="Nguyen L."/>
            <person name="Jackson L."/>
            <person name="Francisco L."/>
            <person name="Tang L.-Y."/>
            <person name="Pu L.-L."/>
            <person name="Perales L."/>
            <person name="Lorensuhewa L."/>
            <person name="Munidasa M."/>
            <person name="Coyle M."/>
            <person name="Taylor M."/>
            <person name="Puazo M."/>
            <person name="Firestine M."/>
            <person name="Scheel M."/>
            <person name="Javaid M."/>
            <person name="Wang M."/>
            <person name="Li M."/>
            <person name="Tabassum N."/>
            <person name="Saada N."/>
            <person name="Osuji N."/>
            <person name="Aqrawi P."/>
            <person name="Fu Q."/>
            <person name="Thornton R."/>
            <person name="Raj R."/>
            <person name="Goodspeed R."/>
            <person name="Mata R."/>
            <person name="Najjar R."/>
            <person name="Gubbala S."/>
            <person name="Lee S."/>
            <person name="Denson S."/>
            <person name="Patil S."/>
            <person name="Macmil S."/>
            <person name="Qi S."/>
            <person name="Matskevitch T."/>
            <person name="Palculict T."/>
            <person name="Mathew T."/>
            <person name="Vee V."/>
            <person name="Velamala V."/>
            <person name="Korchina V."/>
            <person name="Cai W."/>
            <person name="Liu W."/>
            <person name="Dai W."/>
            <person name="Zou X."/>
            <person name="Zhu Y."/>
            <person name="Zhang Y."/>
            <person name="Wu Y.-Q."/>
            <person name="Xin Y."/>
            <person name="Nazarath L."/>
            <person name="Kovar C."/>
            <person name="Han Y."/>
            <person name="Muzny D."/>
            <person name="Gibbs R."/>
        </authorList>
    </citation>
    <scope>NUCLEOTIDE SEQUENCE [LARGE SCALE GENOMIC DNA]</scope>
    <source>
        <strain evidence="6">Jacobina</strain>
    </source>
</reference>
<keyword evidence="3" id="KW-0732">Signal</keyword>
<proteinExistence type="inferred from homology"/>
<dbReference type="VEuPathDB" id="VectorBase:LLONM1_008482"/>
<dbReference type="AlphaFoldDB" id="A0A1B0CXC7"/>
<feature type="chain" id="PRO_5044555569" evidence="3">
    <location>
        <begin position="21"/>
        <end position="203"/>
    </location>
</feature>
<evidence type="ECO:0000256" key="3">
    <source>
        <dbReference type="SAM" id="SignalP"/>
    </source>
</evidence>
<protein>
    <submittedName>
        <fullName evidence="4">Putative gamma-interferon inducible lysosomal thiol reductase</fullName>
    </submittedName>
</protein>
<evidence type="ECO:0000256" key="1">
    <source>
        <dbReference type="ARBA" id="ARBA00005679"/>
    </source>
</evidence>
<comment type="similarity">
    <text evidence="1">Belongs to the GILT family.</text>
</comment>
<dbReference type="PANTHER" id="PTHR13234:SF68">
    <property type="entry name" value="GH19763P"/>
    <property type="match status" value="1"/>
</dbReference>
<dbReference type="InterPro" id="IPR004911">
    <property type="entry name" value="Interferon-induced_GILT"/>
</dbReference>
<dbReference type="OrthoDB" id="958254at2759"/>
<evidence type="ECO:0000313" key="6">
    <source>
        <dbReference type="Proteomes" id="UP000092461"/>
    </source>
</evidence>
<dbReference type="GO" id="GO:0016671">
    <property type="term" value="F:oxidoreductase activity, acting on a sulfur group of donors, disulfide as acceptor"/>
    <property type="evidence" value="ECO:0007669"/>
    <property type="project" value="InterPro"/>
</dbReference>
<name>A0A1B0CXC7_LUTLO</name>
<organism evidence="5 6">
    <name type="scientific">Lutzomyia longipalpis</name>
    <name type="common">Sand fly</name>
    <dbReference type="NCBI Taxonomy" id="7200"/>
    <lineage>
        <taxon>Eukaryota</taxon>
        <taxon>Metazoa</taxon>
        <taxon>Ecdysozoa</taxon>
        <taxon>Arthropoda</taxon>
        <taxon>Hexapoda</taxon>
        <taxon>Insecta</taxon>
        <taxon>Pterygota</taxon>
        <taxon>Neoptera</taxon>
        <taxon>Endopterygota</taxon>
        <taxon>Diptera</taxon>
        <taxon>Nematocera</taxon>
        <taxon>Psychodoidea</taxon>
        <taxon>Psychodidae</taxon>
        <taxon>Lutzomyia</taxon>
        <taxon>Lutzomyia</taxon>
    </lineage>
</organism>
<keyword evidence="6" id="KW-1185">Reference proteome</keyword>
<dbReference type="VEuPathDB" id="VectorBase:LLOJ009663"/>
<dbReference type="EMBL" id="GITU01003237">
    <property type="protein sequence ID" value="MBC1171940.1"/>
    <property type="molecule type" value="Transcribed_RNA"/>
</dbReference>
<dbReference type="PANTHER" id="PTHR13234">
    <property type="entry name" value="GAMMA-INTERFERON INDUCIBLE LYSOSOMAL THIOL REDUCTASE GILT"/>
    <property type="match status" value="1"/>
</dbReference>
<dbReference type="GeneID" id="129797248"/>
<sequence>MKSLVIVAILLVIGHNLCEGKIHVTVYYESLCPDSIRFISNQLYPNLQDPGLKDFIDVLFVPFGKSSSSSNGDTVEFVCQHGPRECEGNRLQSCVLHQIPDRPADQLNFVACQMNFQAEGTGRVCAISSNVDWQSVQSCYGSSLGTELQLTAEQLTNNVLPQTNFVPTIVFNHAFDKTLHQRALSEFRTVACELLKYEPQACH</sequence>
<dbReference type="EMBL" id="AJWK01033560">
    <property type="status" value="NOT_ANNOTATED_CDS"/>
    <property type="molecule type" value="Genomic_DNA"/>
</dbReference>
<dbReference type="Proteomes" id="UP000092461">
    <property type="component" value="Unassembled WGS sequence"/>
</dbReference>
<keyword evidence="2" id="KW-0325">Glycoprotein</keyword>